<feature type="non-terminal residue" evidence="3">
    <location>
        <position position="98"/>
    </location>
</feature>
<evidence type="ECO:0000256" key="2">
    <source>
        <dbReference type="SAM" id="Phobius"/>
    </source>
</evidence>
<dbReference type="GO" id="GO:0030001">
    <property type="term" value="P:metal ion transport"/>
    <property type="evidence" value="ECO:0007669"/>
    <property type="project" value="TreeGrafter"/>
</dbReference>
<dbReference type="EMBL" id="CAJNNV010002745">
    <property type="protein sequence ID" value="CAE8587745.1"/>
    <property type="molecule type" value="Genomic_DNA"/>
</dbReference>
<keyword evidence="1" id="KW-0813">Transport</keyword>
<dbReference type="AlphaFoldDB" id="A0A813DFW8"/>
<dbReference type="Proteomes" id="UP000654075">
    <property type="component" value="Unassembled WGS sequence"/>
</dbReference>
<dbReference type="PANTHER" id="PTHR11878">
    <property type="entry name" value="SODIUM/CALCIUM EXCHANGER"/>
    <property type="match status" value="1"/>
</dbReference>
<dbReference type="PANTHER" id="PTHR11878:SF65">
    <property type="entry name" value="NA_CA-EXCHANGE PROTEIN, ISOFORM G"/>
    <property type="match status" value="1"/>
</dbReference>
<keyword evidence="1" id="KW-0406">Ion transport</keyword>
<keyword evidence="2" id="KW-0472">Membrane</keyword>
<gene>
    <name evidence="3" type="ORF">PGLA1383_LOCUS6576</name>
</gene>
<proteinExistence type="predicted"/>
<protein>
    <submittedName>
        <fullName evidence="3">Uncharacterized protein</fullName>
    </submittedName>
</protein>
<reference evidence="3" key="1">
    <citation type="submission" date="2021-02" db="EMBL/GenBank/DDBJ databases">
        <authorList>
            <person name="Dougan E. K."/>
            <person name="Rhodes N."/>
            <person name="Thang M."/>
            <person name="Chan C."/>
        </authorList>
    </citation>
    <scope>NUCLEOTIDE SEQUENCE</scope>
</reference>
<accession>A0A813DFW8</accession>
<keyword evidence="2" id="KW-1133">Transmembrane helix</keyword>
<feature type="transmembrane region" description="Helical" evidence="2">
    <location>
        <begin position="51"/>
        <end position="76"/>
    </location>
</feature>
<keyword evidence="4" id="KW-1185">Reference proteome</keyword>
<name>A0A813DFW8_POLGL</name>
<evidence type="ECO:0000313" key="4">
    <source>
        <dbReference type="Proteomes" id="UP000654075"/>
    </source>
</evidence>
<evidence type="ECO:0000313" key="3">
    <source>
        <dbReference type="EMBL" id="CAE8587745.1"/>
    </source>
</evidence>
<evidence type="ECO:0000256" key="1">
    <source>
        <dbReference type="ARBA" id="ARBA00023065"/>
    </source>
</evidence>
<organism evidence="3 4">
    <name type="scientific">Polarella glacialis</name>
    <name type="common">Dinoflagellate</name>
    <dbReference type="NCBI Taxonomy" id="89957"/>
    <lineage>
        <taxon>Eukaryota</taxon>
        <taxon>Sar</taxon>
        <taxon>Alveolata</taxon>
        <taxon>Dinophyceae</taxon>
        <taxon>Suessiales</taxon>
        <taxon>Suessiaceae</taxon>
        <taxon>Polarella</taxon>
    </lineage>
</organism>
<comment type="caution">
    <text evidence="3">The sequence shown here is derived from an EMBL/GenBank/DDBJ whole genome shotgun (WGS) entry which is preliminary data.</text>
</comment>
<keyword evidence="2" id="KW-0812">Transmembrane</keyword>
<dbReference type="GO" id="GO:0016020">
    <property type="term" value="C:membrane"/>
    <property type="evidence" value="ECO:0007669"/>
    <property type="project" value="TreeGrafter"/>
</dbReference>
<dbReference type="OrthoDB" id="418484at2759"/>
<feature type="non-terminal residue" evidence="3">
    <location>
        <position position="1"/>
    </location>
</feature>
<dbReference type="InterPro" id="IPR051171">
    <property type="entry name" value="CaCA"/>
</dbReference>
<sequence length="98" mass="10672">NMDWVTDGRILHASATISTVCEAKICEVGGGGLVLPIFGDMEQEWSRGLRAVLYILGLLWLFAGVAVVADIFMSAIESITSQKRRVLDPKTGKSVTYK</sequence>